<dbReference type="InterPro" id="IPR050490">
    <property type="entry name" value="Bact_solute-bd_prot1"/>
</dbReference>
<reference evidence="4" key="1">
    <citation type="submission" date="2021-01" db="EMBL/GenBank/DDBJ databases">
        <title>Whole genome shotgun sequence of Planotetraspora thailandica NBRC 104271.</title>
        <authorList>
            <person name="Komaki H."/>
            <person name="Tamura T."/>
        </authorList>
    </citation>
    <scope>NUCLEOTIDE SEQUENCE</scope>
    <source>
        <strain evidence="4">NBRC 104271</strain>
    </source>
</reference>
<evidence type="ECO:0000256" key="2">
    <source>
        <dbReference type="ARBA" id="ARBA00022448"/>
    </source>
</evidence>
<evidence type="ECO:0000256" key="3">
    <source>
        <dbReference type="SAM" id="SignalP"/>
    </source>
</evidence>
<dbReference type="EMBL" id="BOOR01000017">
    <property type="protein sequence ID" value="GII54305.1"/>
    <property type="molecule type" value="Genomic_DNA"/>
</dbReference>
<accession>A0A8J3XVT0</accession>
<dbReference type="PROSITE" id="PS51257">
    <property type="entry name" value="PROKAR_LIPOPROTEIN"/>
    <property type="match status" value="1"/>
</dbReference>
<sequence length="431" mass="46069">MKHRALLTALAATVTLAACSVGQEQTAQTQPGAAGKKEISFLVFETPNMTPQVWDAAIKRVTDKYPDISVKKLVAPSADRVSYAKQLLASGQFPDVMIAVSPAGFAESGAMAAFTPEELKDFDFPNNGAVNGKIYQLPTNTQTIPVVYYNKDLFAKAGISAPPKTYAELLDDSAKLKAKGITPFVVGGGKDPFASSLAWTATIATDVYAKTPDWMAKRRAGTVKFTDADFVKATTKFADLAKQGYIDKKDVARDYAATEQAFLDGKGAMYPMGNWFAAAGDDPKRKPSWEIGAFNWPTDDGSTVVPAFTGGGLSVSATAKNLPEAKKFALAYTMDQANLDASVHNDGLYPAVKGYTPPADTGAVFKLGYDLYQQGVQNKTVTQAFGWESGNDGMLPGLVDKWQAAAQDLITGNKSVQEVLSSLDDEWSKAS</sequence>
<keyword evidence="2" id="KW-0813">Transport</keyword>
<name>A0A8J3XVT0_9ACTN</name>
<dbReference type="InterPro" id="IPR006059">
    <property type="entry name" value="SBP"/>
</dbReference>
<keyword evidence="3" id="KW-0732">Signal</keyword>
<dbReference type="AlphaFoldDB" id="A0A8J3XVT0"/>
<feature type="signal peptide" evidence="3">
    <location>
        <begin position="1"/>
        <end position="17"/>
    </location>
</feature>
<protein>
    <submittedName>
        <fullName evidence="4">ABC transporter substrate-binding protein</fullName>
    </submittedName>
</protein>
<dbReference type="Pfam" id="PF01547">
    <property type="entry name" value="SBP_bac_1"/>
    <property type="match status" value="1"/>
</dbReference>
<dbReference type="SUPFAM" id="SSF53850">
    <property type="entry name" value="Periplasmic binding protein-like II"/>
    <property type="match status" value="1"/>
</dbReference>
<dbReference type="Gene3D" id="3.40.190.10">
    <property type="entry name" value="Periplasmic binding protein-like II"/>
    <property type="match status" value="2"/>
</dbReference>
<evidence type="ECO:0000256" key="1">
    <source>
        <dbReference type="ARBA" id="ARBA00008520"/>
    </source>
</evidence>
<dbReference type="PANTHER" id="PTHR43649:SF29">
    <property type="entry name" value="OSMOPROTECTIVE COMPOUNDS-BINDING PROTEIN GGTB"/>
    <property type="match status" value="1"/>
</dbReference>
<proteinExistence type="inferred from homology"/>
<evidence type="ECO:0000313" key="5">
    <source>
        <dbReference type="Proteomes" id="UP000605992"/>
    </source>
</evidence>
<dbReference type="PANTHER" id="PTHR43649">
    <property type="entry name" value="ARABINOSE-BINDING PROTEIN-RELATED"/>
    <property type="match status" value="1"/>
</dbReference>
<dbReference type="RefSeq" id="WP_203944541.1">
    <property type="nucleotide sequence ID" value="NZ_BOOR01000017.1"/>
</dbReference>
<gene>
    <name evidence="4" type="ORF">Pth03_26940</name>
</gene>
<organism evidence="4 5">
    <name type="scientific">Planotetraspora thailandica</name>
    <dbReference type="NCBI Taxonomy" id="487172"/>
    <lineage>
        <taxon>Bacteria</taxon>
        <taxon>Bacillati</taxon>
        <taxon>Actinomycetota</taxon>
        <taxon>Actinomycetes</taxon>
        <taxon>Streptosporangiales</taxon>
        <taxon>Streptosporangiaceae</taxon>
        <taxon>Planotetraspora</taxon>
    </lineage>
</organism>
<comment type="similarity">
    <text evidence="1">Belongs to the bacterial solute-binding protein 1 family.</text>
</comment>
<feature type="chain" id="PRO_5038691181" evidence="3">
    <location>
        <begin position="18"/>
        <end position="431"/>
    </location>
</feature>
<keyword evidence="5" id="KW-1185">Reference proteome</keyword>
<comment type="caution">
    <text evidence="4">The sequence shown here is derived from an EMBL/GenBank/DDBJ whole genome shotgun (WGS) entry which is preliminary data.</text>
</comment>
<evidence type="ECO:0000313" key="4">
    <source>
        <dbReference type="EMBL" id="GII54305.1"/>
    </source>
</evidence>
<dbReference type="Proteomes" id="UP000605992">
    <property type="component" value="Unassembled WGS sequence"/>
</dbReference>